<dbReference type="OMA" id="HNKGAQK"/>
<keyword evidence="1" id="KW-0175">Coiled coil</keyword>
<feature type="region of interest" description="Disordered" evidence="2">
    <location>
        <begin position="31"/>
        <end position="50"/>
    </location>
</feature>
<dbReference type="eggNOG" id="ENOG502S79I">
    <property type="taxonomic scope" value="Eukaryota"/>
</dbReference>
<dbReference type="Proteomes" id="UP000001861">
    <property type="component" value="Unassembled WGS sequence"/>
</dbReference>
<accession>A8NTU3</accession>
<feature type="compositionally biased region" description="Basic and acidic residues" evidence="2">
    <location>
        <begin position="322"/>
        <end position="339"/>
    </location>
</feature>
<proteinExistence type="predicted"/>
<dbReference type="FunCoup" id="A8NTU3">
    <property type="interactions" value="440"/>
</dbReference>
<dbReference type="OrthoDB" id="333551at2759"/>
<dbReference type="InterPro" id="IPR025066">
    <property type="entry name" value="CCDC174-like"/>
</dbReference>
<dbReference type="PANTHER" id="PTHR15885">
    <property type="entry name" value="COILED-COIL DOMAIN-CONTAINING PROTEIN 174"/>
    <property type="match status" value="1"/>
</dbReference>
<gene>
    <name evidence="3" type="ORF">CC1G_06389</name>
</gene>
<dbReference type="AlphaFoldDB" id="A8NTU3"/>
<feature type="region of interest" description="Disordered" evidence="2">
    <location>
        <begin position="126"/>
        <end position="156"/>
    </location>
</feature>
<organism evidence="3 4">
    <name type="scientific">Coprinopsis cinerea (strain Okayama-7 / 130 / ATCC MYA-4618 / FGSC 9003)</name>
    <name type="common">Inky cap fungus</name>
    <name type="synonym">Hormographiella aspergillata</name>
    <dbReference type="NCBI Taxonomy" id="240176"/>
    <lineage>
        <taxon>Eukaryota</taxon>
        <taxon>Fungi</taxon>
        <taxon>Dikarya</taxon>
        <taxon>Basidiomycota</taxon>
        <taxon>Agaricomycotina</taxon>
        <taxon>Agaricomycetes</taxon>
        <taxon>Agaricomycetidae</taxon>
        <taxon>Agaricales</taxon>
        <taxon>Agaricineae</taxon>
        <taxon>Psathyrellaceae</taxon>
        <taxon>Coprinopsis</taxon>
    </lineage>
</organism>
<reference evidence="3 4" key="1">
    <citation type="journal article" date="2010" name="Proc. Natl. Acad. Sci. U.S.A.">
        <title>Insights into evolution of multicellular fungi from the assembled chromosomes of the mushroom Coprinopsis cinerea (Coprinus cinereus).</title>
        <authorList>
            <person name="Stajich J.E."/>
            <person name="Wilke S.K."/>
            <person name="Ahren D."/>
            <person name="Au C.H."/>
            <person name="Birren B.W."/>
            <person name="Borodovsky M."/>
            <person name="Burns C."/>
            <person name="Canback B."/>
            <person name="Casselton L.A."/>
            <person name="Cheng C.K."/>
            <person name="Deng J."/>
            <person name="Dietrich F.S."/>
            <person name="Fargo D.C."/>
            <person name="Farman M.L."/>
            <person name="Gathman A.C."/>
            <person name="Goldberg J."/>
            <person name="Guigo R."/>
            <person name="Hoegger P.J."/>
            <person name="Hooker J.B."/>
            <person name="Huggins A."/>
            <person name="James T.Y."/>
            <person name="Kamada T."/>
            <person name="Kilaru S."/>
            <person name="Kodira C."/>
            <person name="Kues U."/>
            <person name="Kupfer D."/>
            <person name="Kwan H.S."/>
            <person name="Lomsadze A."/>
            <person name="Li W."/>
            <person name="Lilly W.W."/>
            <person name="Ma L.J."/>
            <person name="Mackey A.J."/>
            <person name="Manning G."/>
            <person name="Martin F."/>
            <person name="Muraguchi H."/>
            <person name="Natvig D.O."/>
            <person name="Palmerini H."/>
            <person name="Ramesh M.A."/>
            <person name="Rehmeyer C.J."/>
            <person name="Roe B.A."/>
            <person name="Shenoy N."/>
            <person name="Stanke M."/>
            <person name="Ter-Hovhannisyan V."/>
            <person name="Tunlid A."/>
            <person name="Velagapudi R."/>
            <person name="Vision T.J."/>
            <person name="Zeng Q."/>
            <person name="Zolan M.E."/>
            <person name="Pukkila P.J."/>
        </authorList>
    </citation>
    <scope>NUCLEOTIDE SEQUENCE [LARGE SCALE GENOMIC DNA]</scope>
    <source>
        <strain evidence="4">Okayama-7 / 130 / ATCC MYA-4618 / FGSC 9003</strain>
    </source>
</reference>
<name>A8NTU3_COPC7</name>
<sequence>MSHNSKAKAKGISATSFFDLKAELAKQEAEFAENKAAGQTSTIVGGIKRPDKKPTVWARQNKGVAARASRDIEQEAIDRPTLESARTILERKSKIYEKLRKGKSGGLNEAQYNALLVDFDLQGPSHHYESDSDDIDESLTVPTAPTDDDPIVEYEDEFGRVRTARRSEVPRHLLKDDEDDPIIEYEDEFGRQRTARRSEVPRHLWPKEADPDADIIIHNPVNHFPVYEPTSERLAELEKAEAEANKPLAAHYDASKEVRAKGAGFYQFSADEETRKAQMAELQRARMETEKARQEAGAVDIRPGEIEGMRDGESSKSTTSRAMEKRKRELEERRKLIEAKRRKVAKPPTEGSEGTTVSKRTPEPVSIPKPSVSMDPFAVLEAQTTQRKSEKAREKARADPINEADAFLSNLEQEFLKSKKKQT</sequence>
<dbReference type="PANTHER" id="PTHR15885:SF1">
    <property type="entry name" value="COILED-COIL DOMAIN-CONTAINING PROTEIN 174"/>
    <property type="match status" value="1"/>
</dbReference>
<evidence type="ECO:0008006" key="5">
    <source>
        <dbReference type="Google" id="ProtNLM"/>
    </source>
</evidence>
<keyword evidence="4" id="KW-1185">Reference proteome</keyword>
<dbReference type="RefSeq" id="XP_001836304.1">
    <property type="nucleotide sequence ID" value="XM_001836252.1"/>
</dbReference>
<evidence type="ECO:0000256" key="2">
    <source>
        <dbReference type="SAM" id="MobiDB-lite"/>
    </source>
</evidence>
<feature type="region of interest" description="Disordered" evidence="2">
    <location>
        <begin position="277"/>
        <end position="376"/>
    </location>
</feature>
<feature type="compositionally biased region" description="Acidic residues" evidence="2">
    <location>
        <begin position="146"/>
        <end position="156"/>
    </location>
</feature>
<protein>
    <recommendedName>
        <fullName evidence="5">Coiled-coil domain-containing protein 174</fullName>
    </recommendedName>
</protein>
<feature type="compositionally biased region" description="Basic and acidic residues" evidence="2">
    <location>
        <begin position="277"/>
        <end position="294"/>
    </location>
</feature>
<dbReference type="EMBL" id="AACS02000004">
    <property type="protein sequence ID" value="EAU85488.1"/>
    <property type="molecule type" value="Genomic_DNA"/>
</dbReference>
<comment type="caution">
    <text evidence="3">The sequence shown here is derived from an EMBL/GenBank/DDBJ whole genome shotgun (WGS) entry which is preliminary data.</text>
</comment>
<dbReference type="GeneID" id="6012847"/>
<evidence type="ECO:0000313" key="4">
    <source>
        <dbReference type="Proteomes" id="UP000001861"/>
    </source>
</evidence>
<dbReference type="STRING" id="240176.A8NTU3"/>
<dbReference type="GO" id="GO:0005634">
    <property type="term" value="C:nucleus"/>
    <property type="evidence" value="ECO:0007669"/>
    <property type="project" value="TreeGrafter"/>
</dbReference>
<dbReference type="VEuPathDB" id="FungiDB:CC1G_06389"/>
<dbReference type="KEGG" id="cci:CC1G_06389"/>
<feature type="compositionally biased region" description="Basic and acidic residues" evidence="2">
    <location>
        <begin position="302"/>
        <end position="314"/>
    </location>
</feature>
<dbReference type="Pfam" id="PF13300">
    <property type="entry name" value="DUF4078"/>
    <property type="match status" value="1"/>
</dbReference>
<evidence type="ECO:0000256" key="1">
    <source>
        <dbReference type="ARBA" id="ARBA00023054"/>
    </source>
</evidence>
<dbReference type="InParanoid" id="A8NTU3"/>
<evidence type="ECO:0000313" key="3">
    <source>
        <dbReference type="EMBL" id="EAU85488.1"/>
    </source>
</evidence>